<feature type="transmembrane region" description="Helical" evidence="1">
    <location>
        <begin position="21"/>
        <end position="40"/>
    </location>
</feature>
<proteinExistence type="predicted"/>
<evidence type="ECO:0000256" key="1">
    <source>
        <dbReference type="SAM" id="Phobius"/>
    </source>
</evidence>
<name>A0AB34VI08_9GAMM</name>
<dbReference type="EMBL" id="LDSI01000008">
    <property type="protein sequence ID" value="KTS99195.1"/>
    <property type="molecule type" value="Genomic_DNA"/>
</dbReference>
<feature type="transmembrane region" description="Helical" evidence="1">
    <location>
        <begin position="52"/>
        <end position="72"/>
    </location>
</feature>
<dbReference type="RefSeq" id="WP_058707572.1">
    <property type="nucleotide sequence ID" value="NZ_LDSI01000008.1"/>
</dbReference>
<sequence length="225" mass="25354">MSKKNKEEWPLPKYCKDIKALVVKLVGIFLGMLGLSATLYPLVDQTKITHMYAAFITSVVISLLLLYIYLVYYEISNMDGKSIFKQTDSASIKKYMLHWIAYGGRVAIWTRDMSWANDESSKKLLAEKARNKELIICLPVHTSFSEELQKQGAEIYVYGTGLLSEPSARFTIAFYGRDGSKVAIGRAKSDKHIIEEFDTGSHPAFNLANELVQIAKNASQKFNGH</sequence>
<dbReference type="Proteomes" id="UP000072520">
    <property type="component" value="Unassembled WGS sequence"/>
</dbReference>
<accession>A0AB34VI08</accession>
<protein>
    <submittedName>
        <fullName evidence="2">Uncharacterized protein</fullName>
    </submittedName>
</protein>
<comment type="caution">
    <text evidence="2">The sequence shown here is derived from an EMBL/GenBank/DDBJ whole genome shotgun (WGS) entry which is preliminary data.</text>
</comment>
<gene>
    <name evidence="2" type="ORF">RSA13_06205</name>
</gene>
<reference evidence="2 3" key="1">
    <citation type="journal article" date="2016" name="Front. Microbiol.">
        <title>Genomic Resource of Rice Seed Associated Bacteria.</title>
        <authorList>
            <person name="Midha S."/>
            <person name="Bansal K."/>
            <person name="Sharma S."/>
            <person name="Kumar N."/>
            <person name="Patil P.P."/>
            <person name="Chaudhry V."/>
            <person name="Patil P.B."/>
        </authorList>
    </citation>
    <scope>NUCLEOTIDE SEQUENCE [LARGE SCALE GENOMIC DNA]</scope>
    <source>
        <strain evidence="2 3">RSA13</strain>
    </source>
</reference>
<organism evidence="2 3">
    <name type="scientific">Pantoea stewartii</name>
    <dbReference type="NCBI Taxonomy" id="66269"/>
    <lineage>
        <taxon>Bacteria</taxon>
        <taxon>Pseudomonadati</taxon>
        <taxon>Pseudomonadota</taxon>
        <taxon>Gammaproteobacteria</taxon>
        <taxon>Enterobacterales</taxon>
        <taxon>Erwiniaceae</taxon>
        <taxon>Pantoea</taxon>
    </lineage>
</organism>
<keyword evidence="1" id="KW-0472">Membrane</keyword>
<evidence type="ECO:0000313" key="2">
    <source>
        <dbReference type="EMBL" id="KTS99195.1"/>
    </source>
</evidence>
<dbReference type="AlphaFoldDB" id="A0AB34VI08"/>
<keyword evidence="1" id="KW-0812">Transmembrane</keyword>
<keyword evidence="1" id="KW-1133">Transmembrane helix</keyword>
<evidence type="ECO:0000313" key="3">
    <source>
        <dbReference type="Proteomes" id="UP000072520"/>
    </source>
</evidence>